<dbReference type="GO" id="GO:0050661">
    <property type="term" value="F:NADP binding"/>
    <property type="evidence" value="ECO:0007669"/>
    <property type="project" value="InterPro"/>
</dbReference>
<evidence type="ECO:0000313" key="5">
    <source>
        <dbReference type="Proteomes" id="UP000601435"/>
    </source>
</evidence>
<dbReference type="Pfam" id="PF03447">
    <property type="entry name" value="NAD_binding_3"/>
    <property type="match status" value="1"/>
</dbReference>
<dbReference type="AlphaFoldDB" id="A0A813CAV2"/>
<sequence length="217" mass="23472">MSSLHGVVTAMLILETASQEACRIGSCRESVSVGIVGAGLVGQEVLRQLRVLDTERAGGWSAVAVLRSQRMWLQNIQEASDDFMSMPGEPTNFTKFSDFMSALPGLRVIMDCTPSEEPADLYEKWLAAGINVVTANKKAGSGSLKRYKAITEAARLGQSQFLYEATVGAGLPVLTTLQDMVRSGDDVHVVEGRRVSLLPSLRACTDRAEQIQPRVAE</sequence>
<keyword evidence="1" id="KW-0521">NADP</keyword>
<feature type="chain" id="PRO_5032457883" evidence="2">
    <location>
        <begin position="19"/>
        <end position="217"/>
    </location>
</feature>
<dbReference type="PANTHER" id="PTHR43070:SF5">
    <property type="entry name" value="HOMOSERINE DEHYDROGENASE"/>
    <property type="match status" value="1"/>
</dbReference>
<organism evidence="4 5">
    <name type="scientific">Symbiodinium necroappetens</name>
    <dbReference type="NCBI Taxonomy" id="1628268"/>
    <lineage>
        <taxon>Eukaryota</taxon>
        <taxon>Sar</taxon>
        <taxon>Alveolata</taxon>
        <taxon>Dinophyceae</taxon>
        <taxon>Suessiales</taxon>
        <taxon>Symbiodiniaceae</taxon>
        <taxon>Symbiodinium</taxon>
    </lineage>
</organism>
<dbReference type="GO" id="GO:0004412">
    <property type="term" value="F:homoserine dehydrogenase activity"/>
    <property type="evidence" value="ECO:0007669"/>
    <property type="project" value="InterPro"/>
</dbReference>
<keyword evidence="2" id="KW-0732">Signal</keyword>
<dbReference type="GO" id="GO:0009090">
    <property type="term" value="P:homoserine biosynthetic process"/>
    <property type="evidence" value="ECO:0007669"/>
    <property type="project" value="TreeGrafter"/>
</dbReference>
<dbReference type="InterPro" id="IPR005106">
    <property type="entry name" value="Asp/hSer_DH_NAD-bd"/>
</dbReference>
<gene>
    <name evidence="4" type="primary">AKHSDH1</name>
    <name evidence="4" type="ORF">SNEC2469_LOCUS34192</name>
</gene>
<dbReference type="InterPro" id="IPR036291">
    <property type="entry name" value="NAD(P)-bd_dom_sf"/>
</dbReference>
<feature type="domain" description="Aspartate/homoserine dehydrogenase NAD-binding" evidence="3">
    <location>
        <begin position="37"/>
        <end position="164"/>
    </location>
</feature>
<dbReference type="Gene3D" id="3.40.50.720">
    <property type="entry name" value="NAD(P)-binding Rossmann-like Domain"/>
    <property type="match status" value="1"/>
</dbReference>
<protein>
    <submittedName>
        <fullName evidence="4">AKHSDH1 protein</fullName>
    </submittedName>
</protein>
<dbReference type="InterPro" id="IPR011147">
    <property type="entry name" value="Bifunc_Aspkin/hSer_DH"/>
</dbReference>
<proteinExistence type="predicted"/>
<evidence type="ECO:0000259" key="3">
    <source>
        <dbReference type="Pfam" id="PF03447"/>
    </source>
</evidence>
<reference evidence="4" key="1">
    <citation type="submission" date="2021-02" db="EMBL/GenBank/DDBJ databases">
        <authorList>
            <person name="Dougan E. K."/>
            <person name="Rhodes N."/>
            <person name="Thang M."/>
            <person name="Chan C."/>
        </authorList>
    </citation>
    <scope>NUCLEOTIDE SEQUENCE</scope>
</reference>
<keyword evidence="5" id="KW-1185">Reference proteome</keyword>
<evidence type="ECO:0000256" key="2">
    <source>
        <dbReference type="SAM" id="SignalP"/>
    </source>
</evidence>
<comment type="caution">
    <text evidence="4">The sequence shown here is derived from an EMBL/GenBank/DDBJ whole genome shotgun (WGS) entry which is preliminary data.</text>
</comment>
<dbReference type="OrthoDB" id="67851at2759"/>
<dbReference type="Proteomes" id="UP000601435">
    <property type="component" value="Unassembled WGS sequence"/>
</dbReference>
<dbReference type="SUPFAM" id="SSF51735">
    <property type="entry name" value="NAD(P)-binding Rossmann-fold domains"/>
    <property type="match status" value="1"/>
</dbReference>
<dbReference type="GO" id="GO:0009067">
    <property type="term" value="P:aspartate family amino acid biosynthetic process"/>
    <property type="evidence" value="ECO:0007669"/>
    <property type="project" value="InterPro"/>
</dbReference>
<evidence type="ECO:0000256" key="1">
    <source>
        <dbReference type="ARBA" id="ARBA00022857"/>
    </source>
</evidence>
<feature type="signal peptide" evidence="2">
    <location>
        <begin position="1"/>
        <end position="18"/>
    </location>
</feature>
<name>A0A813CAV2_9DINO</name>
<accession>A0A813CAV2</accession>
<evidence type="ECO:0000313" key="4">
    <source>
        <dbReference type="EMBL" id="CAE7941206.1"/>
    </source>
</evidence>
<dbReference type="PANTHER" id="PTHR43070">
    <property type="match status" value="1"/>
</dbReference>
<dbReference type="EMBL" id="CAJNJA010093362">
    <property type="protein sequence ID" value="CAE7941206.1"/>
    <property type="molecule type" value="Genomic_DNA"/>
</dbReference>